<evidence type="ECO:0000256" key="11">
    <source>
        <dbReference type="ARBA" id="ARBA00023180"/>
    </source>
</evidence>
<feature type="transmembrane region" description="Helical" evidence="13">
    <location>
        <begin position="480"/>
        <end position="502"/>
    </location>
</feature>
<evidence type="ECO:0000256" key="4">
    <source>
        <dbReference type="ARBA" id="ARBA00022606"/>
    </source>
</evidence>
<feature type="transmembrane region" description="Helical" evidence="13">
    <location>
        <begin position="12"/>
        <end position="33"/>
    </location>
</feature>
<keyword evidence="7 13" id="KW-1133">Transmembrane helix</keyword>
<dbReference type="PANTHER" id="PTHR11923">
    <property type="entry name" value="SCAVENGER RECEPTOR CLASS B TYPE-1 SR-B1"/>
    <property type="match status" value="1"/>
</dbReference>
<organism evidence="14 15">
    <name type="scientific">Phyllotreta striolata</name>
    <name type="common">Striped flea beetle</name>
    <name type="synonym">Crioceris striolata</name>
    <dbReference type="NCBI Taxonomy" id="444603"/>
    <lineage>
        <taxon>Eukaryota</taxon>
        <taxon>Metazoa</taxon>
        <taxon>Ecdysozoa</taxon>
        <taxon>Arthropoda</taxon>
        <taxon>Hexapoda</taxon>
        <taxon>Insecta</taxon>
        <taxon>Pterygota</taxon>
        <taxon>Neoptera</taxon>
        <taxon>Endopterygota</taxon>
        <taxon>Coleoptera</taxon>
        <taxon>Polyphaga</taxon>
        <taxon>Cucujiformia</taxon>
        <taxon>Chrysomeloidea</taxon>
        <taxon>Chrysomelidae</taxon>
        <taxon>Galerucinae</taxon>
        <taxon>Alticini</taxon>
        <taxon>Phyllotreta</taxon>
    </lineage>
</organism>
<dbReference type="GO" id="GO:0007608">
    <property type="term" value="P:sensory perception of smell"/>
    <property type="evidence" value="ECO:0007669"/>
    <property type="project" value="UniProtKB-KW"/>
</dbReference>
<keyword evidence="8 13" id="KW-0472">Membrane</keyword>
<evidence type="ECO:0000256" key="13">
    <source>
        <dbReference type="SAM" id="Phobius"/>
    </source>
</evidence>
<dbReference type="EMBL" id="OU900104">
    <property type="protein sequence ID" value="CAG9856181.1"/>
    <property type="molecule type" value="Genomic_DNA"/>
</dbReference>
<dbReference type="InterPro" id="IPR002159">
    <property type="entry name" value="CD36_fam"/>
</dbReference>
<evidence type="ECO:0000256" key="5">
    <source>
        <dbReference type="ARBA" id="ARBA00022692"/>
    </source>
</evidence>
<comment type="similarity">
    <text evidence="2">Belongs to the CD36 family.</text>
</comment>
<evidence type="ECO:0000256" key="8">
    <source>
        <dbReference type="ARBA" id="ARBA00023136"/>
    </source>
</evidence>
<keyword evidence="3" id="KW-1003">Cell membrane</keyword>
<keyword evidence="10" id="KW-0675">Receptor</keyword>
<evidence type="ECO:0000313" key="15">
    <source>
        <dbReference type="Proteomes" id="UP001153712"/>
    </source>
</evidence>
<dbReference type="AlphaFoldDB" id="A0A9N9XL83"/>
<sequence length="506" mass="56776">MVNKNVLKLSNKVLIFVSVLGALMVIGGAYLGFKVVPDIIVNKIWETKILKENTEQWEAFMKTPFPYSFKVFVFDVQNPDDVLQGAKPRVKEVGPFVYKVTKWKDDVQWTSPDEISYHSYTKFEFDEASSGEYTENTEVTILNSPLYGILLKVEATKPEVFGLVEQAVPVAFAGHSQLFIKVKVGDLLFKGIKFCENAGKNGGFATSIFCRNVMQKANESQSLRLENDAILFSNLHYKNNTHLGRFTVKSGGKDPKESATLTLYNGKPFLSTWPGENSSCNRIRGFTTVFPANIKTDMVFESFSEDICRHVALEYDSKDAVKEIAGYKFVAKNDTFSSKTNKENSCFCSNRTKTFTTAEGCPEDGIIDLTPCKGGPVMVSFPHLLYADEGYARSVEGLRPVKSRHEPFVILEPLSGLPLYGSQRIQFNMFLRPIEGMENPWNVSRSLLPLIWVEESFVIPDQFIEKLNDNLFSKLNMINIVKWIVIVSGGAGLLLAGLTLVYRQAP</sequence>
<evidence type="ECO:0000313" key="14">
    <source>
        <dbReference type="EMBL" id="CAG9856181.1"/>
    </source>
</evidence>
<reference evidence="14" key="1">
    <citation type="submission" date="2022-01" db="EMBL/GenBank/DDBJ databases">
        <authorList>
            <person name="King R."/>
        </authorList>
    </citation>
    <scope>NUCLEOTIDE SEQUENCE</scope>
</reference>
<evidence type="ECO:0000256" key="1">
    <source>
        <dbReference type="ARBA" id="ARBA00004236"/>
    </source>
</evidence>
<keyword evidence="5 13" id="KW-0812">Transmembrane</keyword>
<proteinExistence type="inferred from homology"/>
<evidence type="ECO:0000256" key="2">
    <source>
        <dbReference type="ARBA" id="ARBA00010532"/>
    </source>
</evidence>
<dbReference type="PANTHER" id="PTHR11923:SF109">
    <property type="entry name" value="SENSORY NEURON MEMBRANE PROTEIN 2"/>
    <property type="match status" value="1"/>
</dbReference>
<keyword evidence="11" id="KW-0325">Glycoprotein</keyword>
<evidence type="ECO:0000256" key="10">
    <source>
        <dbReference type="ARBA" id="ARBA00023170"/>
    </source>
</evidence>
<evidence type="ECO:0000256" key="12">
    <source>
        <dbReference type="ARBA" id="ARBA00040645"/>
    </source>
</evidence>
<dbReference type="GO" id="GO:0005737">
    <property type="term" value="C:cytoplasm"/>
    <property type="evidence" value="ECO:0007669"/>
    <property type="project" value="TreeGrafter"/>
</dbReference>
<evidence type="ECO:0000256" key="6">
    <source>
        <dbReference type="ARBA" id="ARBA00022725"/>
    </source>
</evidence>
<protein>
    <recommendedName>
        <fullName evidence="12">Sensory neuron membrane protein 2</fullName>
    </recommendedName>
</protein>
<gene>
    <name evidence="14" type="ORF">PHYEVI_LOCUS2607</name>
</gene>
<accession>A0A9N9XL83</accession>
<keyword evidence="15" id="KW-1185">Reference proteome</keyword>
<dbReference type="PRINTS" id="PR01609">
    <property type="entry name" value="CD36FAMILY"/>
</dbReference>
<evidence type="ECO:0000256" key="9">
    <source>
        <dbReference type="ARBA" id="ARBA00023157"/>
    </source>
</evidence>
<keyword evidence="9" id="KW-1015">Disulfide bond</keyword>
<comment type="subcellular location">
    <subcellularLocation>
        <location evidence="1">Cell membrane</location>
    </subcellularLocation>
</comment>
<evidence type="ECO:0000256" key="7">
    <source>
        <dbReference type="ARBA" id="ARBA00022989"/>
    </source>
</evidence>
<dbReference type="Proteomes" id="UP001153712">
    <property type="component" value="Chromosome 11"/>
</dbReference>
<dbReference type="GO" id="GO:0005044">
    <property type="term" value="F:scavenger receptor activity"/>
    <property type="evidence" value="ECO:0007669"/>
    <property type="project" value="TreeGrafter"/>
</dbReference>
<keyword evidence="6" id="KW-0552">Olfaction</keyword>
<keyword evidence="4" id="KW-0716">Sensory transduction</keyword>
<evidence type="ECO:0000256" key="3">
    <source>
        <dbReference type="ARBA" id="ARBA00022475"/>
    </source>
</evidence>
<name>A0A9N9XL83_PHYSR</name>
<dbReference type="GO" id="GO:0005886">
    <property type="term" value="C:plasma membrane"/>
    <property type="evidence" value="ECO:0007669"/>
    <property type="project" value="UniProtKB-SubCell"/>
</dbReference>
<dbReference type="Pfam" id="PF01130">
    <property type="entry name" value="CD36"/>
    <property type="match status" value="1"/>
</dbReference>
<dbReference type="OrthoDB" id="10024078at2759"/>